<feature type="region of interest" description="Disordered" evidence="1">
    <location>
        <begin position="168"/>
        <end position="241"/>
    </location>
</feature>
<keyword evidence="4" id="KW-1185">Reference proteome</keyword>
<dbReference type="EMBL" id="JAVREN010000074">
    <property type="protein sequence ID" value="MDT0310477.1"/>
    <property type="molecule type" value="Genomic_DNA"/>
</dbReference>
<evidence type="ECO:0000313" key="3">
    <source>
        <dbReference type="EMBL" id="MDT0310477.1"/>
    </source>
</evidence>
<comment type="caution">
    <text evidence="3">The sequence shown here is derived from an EMBL/GenBank/DDBJ whole genome shotgun (WGS) entry which is preliminary data.</text>
</comment>
<protein>
    <recommendedName>
        <fullName evidence="5">Large membrane protein</fullName>
    </recommendedName>
</protein>
<proteinExistence type="predicted"/>
<sequence>MADDETPETPEVPGEAASPGPQDPERGAGRRRWALVTAVAVAVAAIGGGVYAVAGPGGGGASPAAAEELVLEGPVVAPLGDGSAEEAQLADVAGWSELRLTGEVPAAPERAGVRGLGEVSRERAQELAAALGLPGEVAGGSDGGWTVASEDAVSLTVQREAPGHWSYGGMAYSELEPAPDGGGAGAAPGSEGGGDSAGAPADGTTYELAVPDGPDGSVSSEDAERPDADGREAPSEEEARAAAGPVLEALGLEGDRAEVTVVATGGAERVVRATPVVDGLPAHGLETELYVGPGGRVTGAWGALARPDEGEDAEVTLTAEEALAEYNAWAAAGPRPEPAIACVPEEVADCPLPAPLLPLEVTAGFGLELHHADGEAVLVPSWLFLPAGDAGTSRARYVAGHPAVPFRYEEPGADGDPGADDPRSAPAELPDSGPADAREEGEEGGGTEEAAPEGAQRTGWSVAPYDPEDRTLTVRFYGGVCETYEATARETADAVHLGVETAGSDPGEVCILIAQEQTAEVELEEPVGDRELLDPAGEAIPVA</sequence>
<evidence type="ECO:0000256" key="1">
    <source>
        <dbReference type="SAM" id="MobiDB-lite"/>
    </source>
</evidence>
<evidence type="ECO:0000313" key="4">
    <source>
        <dbReference type="Proteomes" id="UP001183388"/>
    </source>
</evidence>
<name>A0ABU2LGU4_9ACTN</name>
<organism evidence="3 4">
    <name type="scientific">Streptomyces boetiae</name>
    <dbReference type="NCBI Taxonomy" id="3075541"/>
    <lineage>
        <taxon>Bacteria</taxon>
        <taxon>Bacillati</taxon>
        <taxon>Actinomycetota</taxon>
        <taxon>Actinomycetes</taxon>
        <taxon>Kitasatosporales</taxon>
        <taxon>Streptomycetaceae</taxon>
        <taxon>Streptomyces</taxon>
    </lineage>
</organism>
<keyword evidence="2" id="KW-0812">Transmembrane</keyword>
<dbReference type="RefSeq" id="WP_311633444.1">
    <property type="nucleotide sequence ID" value="NZ_JAVREN010000074.1"/>
</dbReference>
<keyword evidence="2" id="KW-0472">Membrane</keyword>
<reference evidence="4" key="1">
    <citation type="submission" date="2023-07" db="EMBL/GenBank/DDBJ databases">
        <title>30 novel species of actinomycetes from the DSMZ collection.</title>
        <authorList>
            <person name="Nouioui I."/>
        </authorList>
    </citation>
    <scope>NUCLEOTIDE SEQUENCE [LARGE SCALE GENOMIC DNA]</scope>
    <source>
        <strain evidence="4">DSM 44917</strain>
    </source>
</reference>
<evidence type="ECO:0008006" key="5">
    <source>
        <dbReference type="Google" id="ProtNLM"/>
    </source>
</evidence>
<feature type="region of interest" description="Disordered" evidence="1">
    <location>
        <begin position="1"/>
        <end position="30"/>
    </location>
</feature>
<gene>
    <name evidence="3" type="ORF">RM780_26530</name>
</gene>
<feature type="transmembrane region" description="Helical" evidence="2">
    <location>
        <begin position="33"/>
        <end position="54"/>
    </location>
</feature>
<feature type="compositionally biased region" description="Gly residues" evidence="1">
    <location>
        <begin position="180"/>
        <end position="196"/>
    </location>
</feature>
<accession>A0ABU2LGU4</accession>
<keyword evidence="2" id="KW-1133">Transmembrane helix</keyword>
<feature type="region of interest" description="Disordered" evidence="1">
    <location>
        <begin position="407"/>
        <end position="466"/>
    </location>
</feature>
<feature type="compositionally biased region" description="Basic and acidic residues" evidence="1">
    <location>
        <begin position="222"/>
        <end position="240"/>
    </location>
</feature>
<dbReference type="Proteomes" id="UP001183388">
    <property type="component" value="Unassembled WGS sequence"/>
</dbReference>
<evidence type="ECO:0000256" key="2">
    <source>
        <dbReference type="SAM" id="Phobius"/>
    </source>
</evidence>